<protein>
    <recommendedName>
        <fullName evidence="2">DRBM domain-containing protein</fullName>
    </recommendedName>
</protein>
<feature type="domain" description="DRBM" evidence="2">
    <location>
        <begin position="24"/>
        <end position="84"/>
    </location>
</feature>
<dbReference type="CDD" id="cd00048">
    <property type="entry name" value="DSRM_SF"/>
    <property type="match status" value="1"/>
</dbReference>
<evidence type="ECO:0000313" key="4">
    <source>
        <dbReference type="Proteomes" id="UP000663826"/>
    </source>
</evidence>
<dbReference type="AlphaFoldDB" id="A0A8H3GGB9"/>
<gene>
    <name evidence="3" type="ORF">RDB_LOCUS76147</name>
</gene>
<organism evidence="3 4">
    <name type="scientific">Rhizoctonia solani</name>
    <dbReference type="NCBI Taxonomy" id="456999"/>
    <lineage>
        <taxon>Eukaryota</taxon>
        <taxon>Fungi</taxon>
        <taxon>Dikarya</taxon>
        <taxon>Basidiomycota</taxon>
        <taxon>Agaricomycotina</taxon>
        <taxon>Agaricomycetes</taxon>
        <taxon>Cantharellales</taxon>
        <taxon>Ceratobasidiaceae</taxon>
        <taxon>Rhizoctonia</taxon>
    </lineage>
</organism>
<dbReference type="GO" id="GO:0003723">
    <property type="term" value="F:RNA binding"/>
    <property type="evidence" value="ECO:0007669"/>
    <property type="project" value="UniProtKB-UniRule"/>
</dbReference>
<dbReference type="Gene3D" id="3.30.160.20">
    <property type="match status" value="1"/>
</dbReference>
<dbReference type="InterPro" id="IPR014720">
    <property type="entry name" value="dsRBD_dom"/>
</dbReference>
<accession>A0A8H3GGB9</accession>
<dbReference type="Pfam" id="PF00035">
    <property type="entry name" value="dsrm"/>
    <property type="match status" value="1"/>
</dbReference>
<name>A0A8H3GGB9_9AGAM</name>
<evidence type="ECO:0000259" key="2">
    <source>
        <dbReference type="PROSITE" id="PS50137"/>
    </source>
</evidence>
<dbReference type="SMART" id="SM00358">
    <property type="entry name" value="DSRM"/>
    <property type="match status" value="1"/>
</dbReference>
<comment type="caution">
    <text evidence="3">The sequence shown here is derived from an EMBL/GenBank/DDBJ whole genome shotgun (WGS) entry which is preliminary data.</text>
</comment>
<keyword evidence="1" id="KW-0694">RNA-binding</keyword>
<dbReference type="SUPFAM" id="SSF54768">
    <property type="entry name" value="dsRNA-binding domain-like"/>
    <property type="match status" value="1"/>
</dbReference>
<reference evidence="3" key="1">
    <citation type="submission" date="2021-01" db="EMBL/GenBank/DDBJ databases">
        <authorList>
            <person name="Kaushik A."/>
        </authorList>
    </citation>
    <scope>NUCLEOTIDE SEQUENCE</scope>
    <source>
        <strain evidence="3">AG1-1B</strain>
    </source>
</reference>
<dbReference type="EMBL" id="CAJMWQ010001358">
    <property type="protein sequence ID" value="CAE6447908.1"/>
    <property type="molecule type" value="Genomic_DNA"/>
</dbReference>
<sequence length="105" mass="11837">MNTQFFMRPMRQPPALDPDEGNRAALRMVNNLAHAQGIPIIYEAEQRGPSHKPLWVVTPTIMGEKHNGFEGCGKTRKEAENTCALAIWRSGHLLRVCIQPVWTVC</sequence>
<proteinExistence type="predicted"/>
<evidence type="ECO:0000256" key="1">
    <source>
        <dbReference type="PROSITE-ProRule" id="PRU00266"/>
    </source>
</evidence>
<dbReference type="Proteomes" id="UP000663826">
    <property type="component" value="Unassembled WGS sequence"/>
</dbReference>
<dbReference type="PROSITE" id="PS50137">
    <property type="entry name" value="DS_RBD"/>
    <property type="match status" value="1"/>
</dbReference>
<evidence type="ECO:0000313" key="3">
    <source>
        <dbReference type="EMBL" id="CAE6447908.1"/>
    </source>
</evidence>